<protein>
    <recommendedName>
        <fullName evidence="3">HIG1 domain-containing protein</fullName>
    </recommendedName>
</protein>
<evidence type="ECO:0000256" key="1">
    <source>
        <dbReference type="SAM" id="Phobius"/>
    </source>
</evidence>
<reference evidence="2" key="1">
    <citation type="submission" date="2021-01" db="EMBL/GenBank/DDBJ databases">
        <authorList>
            <person name="Corre E."/>
            <person name="Pelletier E."/>
            <person name="Niang G."/>
            <person name="Scheremetjew M."/>
            <person name="Finn R."/>
            <person name="Kale V."/>
            <person name="Holt S."/>
            <person name="Cochrane G."/>
            <person name="Meng A."/>
            <person name="Brown T."/>
            <person name="Cohen L."/>
        </authorList>
    </citation>
    <scope>NUCLEOTIDE SEQUENCE</scope>
    <source>
        <strain evidence="2">CCMP645</strain>
    </source>
</reference>
<dbReference type="EMBL" id="HBIZ01008962">
    <property type="protein sequence ID" value="CAE0752642.1"/>
    <property type="molecule type" value="Transcribed_RNA"/>
</dbReference>
<evidence type="ECO:0000313" key="2">
    <source>
        <dbReference type="EMBL" id="CAE0752642.1"/>
    </source>
</evidence>
<feature type="transmembrane region" description="Helical" evidence="1">
    <location>
        <begin position="284"/>
        <end position="301"/>
    </location>
</feature>
<dbReference type="AlphaFoldDB" id="A0A7S4B3F0"/>
<proteinExistence type="predicted"/>
<feature type="transmembrane region" description="Helical" evidence="1">
    <location>
        <begin position="254"/>
        <end position="272"/>
    </location>
</feature>
<sequence length="307" mass="33015">MADARELGRDMHDRPRSVVERALTPQRMLDRPLNQQERSVVAATAIENGLMYGGVAGAVTSALVYAAHKFSPAFRSGVGVSAKTGMVVIASAGSFFAQSQLTLARATFDPAQYVQKMPEAGAVTGLAAHRAALGRLPVWQRAANYVYDHPARTSVGTIVPLYAFIFGYESSQPATAAMPLSQRIIHTRVYGQALAIGVCIAVAMFNESMKGGGGKYLLPEIEGHRPASAEERFATMPIEVKAHDSDQKYGLKRAVLVPLVYAPLLPLSIIFLRHRVQKETLHKIVGGTVFVALAHAGTIMFNDSTVA</sequence>
<gene>
    <name evidence="2" type="ORF">PCAR00345_LOCUS5229</name>
</gene>
<name>A0A7S4B3F0_CHRCT</name>
<evidence type="ECO:0008006" key="3">
    <source>
        <dbReference type="Google" id="ProtNLM"/>
    </source>
</evidence>
<keyword evidence="1" id="KW-0472">Membrane</keyword>
<organism evidence="2">
    <name type="scientific">Chrysotila carterae</name>
    <name type="common">Marine alga</name>
    <name type="synonym">Syracosphaera carterae</name>
    <dbReference type="NCBI Taxonomy" id="13221"/>
    <lineage>
        <taxon>Eukaryota</taxon>
        <taxon>Haptista</taxon>
        <taxon>Haptophyta</taxon>
        <taxon>Prymnesiophyceae</taxon>
        <taxon>Isochrysidales</taxon>
        <taxon>Isochrysidaceae</taxon>
        <taxon>Chrysotila</taxon>
    </lineage>
</organism>
<keyword evidence="1" id="KW-0812">Transmembrane</keyword>
<keyword evidence="1" id="KW-1133">Transmembrane helix</keyword>
<accession>A0A7S4B3F0</accession>
<feature type="transmembrane region" description="Helical" evidence="1">
    <location>
        <begin position="189"/>
        <end position="206"/>
    </location>
</feature>